<evidence type="ECO:0000313" key="3">
    <source>
        <dbReference type="Proteomes" id="UP000193411"/>
    </source>
</evidence>
<evidence type="ECO:0000313" key="2">
    <source>
        <dbReference type="EMBL" id="ORZ41103.1"/>
    </source>
</evidence>
<dbReference type="EMBL" id="MCFL01000002">
    <property type="protein sequence ID" value="ORZ41103.1"/>
    <property type="molecule type" value="Genomic_DNA"/>
</dbReference>
<reference evidence="2 3" key="1">
    <citation type="submission" date="2016-07" db="EMBL/GenBank/DDBJ databases">
        <title>Pervasive Adenine N6-methylation of Active Genes in Fungi.</title>
        <authorList>
            <consortium name="DOE Joint Genome Institute"/>
            <person name="Mondo S.J."/>
            <person name="Dannebaum R.O."/>
            <person name="Kuo R.C."/>
            <person name="Labutti K."/>
            <person name="Haridas S."/>
            <person name="Kuo A."/>
            <person name="Salamov A."/>
            <person name="Ahrendt S.R."/>
            <person name="Lipzen A."/>
            <person name="Sullivan W."/>
            <person name="Andreopoulos W.B."/>
            <person name="Clum A."/>
            <person name="Lindquist E."/>
            <person name="Daum C."/>
            <person name="Ramamoorthy G.K."/>
            <person name="Gryganskyi A."/>
            <person name="Culley D."/>
            <person name="Magnuson J.K."/>
            <person name="James T.Y."/>
            <person name="O'Malley M.A."/>
            <person name="Stajich J.E."/>
            <person name="Spatafora J.W."/>
            <person name="Visel A."/>
            <person name="Grigoriev I.V."/>
        </authorList>
    </citation>
    <scope>NUCLEOTIDE SEQUENCE [LARGE SCALE GENOMIC DNA]</scope>
    <source>
        <strain evidence="2 3">PL171</strain>
    </source>
</reference>
<comment type="caution">
    <text evidence="2">The sequence shown here is derived from an EMBL/GenBank/DDBJ whole genome shotgun (WGS) entry which is preliminary data.</text>
</comment>
<sequence length="124" mass="13735">TAAGWLCAIGRMTRRRVGHGSKPFPRHDVLSLACRHWRLLPSRSMSWTCGTIGDWIVLVGSFSLFHYLCLCGCSVGSSVFSECGVSFLFIIHIHSICTCFFLVVTLSSPHVCHCLFVLFVLSLA</sequence>
<protein>
    <submittedName>
        <fullName evidence="2">Uncharacterized protein</fullName>
    </submittedName>
</protein>
<gene>
    <name evidence="2" type="ORF">BCR44DRAFT_213832</name>
</gene>
<proteinExistence type="predicted"/>
<feature type="transmembrane region" description="Helical" evidence="1">
    <location>
        <begin position="64"/>
        <end position="91"/>
    </location>
</feature>
<keyword evidence="1" id="KW-0472">Membrane</keyword>
<evidence type="ECO:0000256" key="1">
    <source>
        <dbReference type="SAM" id="Phobius"/>
    </source>
</evidence>
<dbReference type="AlphaFoldDB" id="A0A1Y2I4V1"/>
<accession>A0A1Y2I4V1</accession>
<keyword evidence="1" id="KW-1133">Transmembrane helix</keyword>
<keyword evidence="1" id="KW-0812">Transmembrane</keyword>
<keyword evidence="3" id="KW-1185">Reference proteome</keyword>
<name>A0A1Y2I4V1_9FUNG</name>
<feature type="non-terminal residue" evidence="2">
    <location>
        <position position="1"/>
    </location>
</feature>
<organism evidence="2 3">
    <name type="scientific">Catenaria anguillulae PL171</name>
    <dbReference type="NCBI Taxonomy" id="765915"/>
    <lineage>
        <taxon>Eukaryota</taxon>
        <taxon>Fungi</taxon>
        <taxon>Fungi incertae sedis</taxon>
        <taxon>Blastocladiomycota</taxon>
        <taxon>Blastocladiomycetes</taxon>
        <taxon>Blastocladiales</taxon>
        <taxon>Catenariaceae</taxon>
        <taxon>Catenaria</taxon>
    </lineage>
</organism>
<dbReference type="Proteomes" id="UP000193411">
    <property type="component" value="Unassembled WGS sequence"/>
</dbReference>